<protein>
    <recommendedName>
        <fullName evidence="1">PD-(D/E)XK endonuclease-like domain-containing protein</fullName>
    </recommendedName>
</protein>
<dbReference type="InterPro" id="IPR011335">
    <property type="entry name" value="Restrct_endonuc-II-like"/>
</dbReference>
<evidence type="ECO:0000313" key="3">
    <source>
        <dbReference type="Proteomes" id="UP000033848"/>
    </source>
</evidence>
<reference evidence="2 3" key="1">
    <citation type="journal article" date="2015" name="Nature">
        <title>rRNA introns, odd ribosomes, and small enigmatic genomes across a large radiation of phyla.</title>
        <authorList>
            <person name="Brown C.T."/>
            <person name="Hug L.A."/>
            <person name="Thomas B.C."/>
            <person name="Sharon I."/>
            <person name="Castelle C.J."/>
            <person name="Singh A."/>
            <person name="Wilkins M.J."/>
            <person name="Williams K.H."/>
            <person name="Banfield J.F."/>
        </authorList>
    </citation>
    <scope>NUCLEOTIDE SEQUENCE [LARGE SCALE GENOMIC DNA]</scope>
</reference>
<dbReference type="Pfam" id="PF12705">
    <property type="entry name" value="PDDEXK_1"/>
    <property type="match status" value="1"/>
</dbReference>
<name>A0A0G1AZD9_UNCKA</name>
<evidence type="ECO:0000259" key="1">
    <source>
        <dbReference type="Pfam" id="PF12705"/>
    </source>
</evidence>
<dbReference type="InterPro" id="IPR038726">
    <property type="entry name" value="PDDEXK_AddAB-type"/>
</dbReference>
<dbReference type="SUPFAM" id="SSF52980">
    <property type="entry name" value="Restriction endonuclease-like"/>
    <property type="match status" value="1"/>
</dbReference>
<evidence type="ECO:0000313" key="2">
    <source>
        <dbReference type="EMBL" id="KKS66417.1"/>
    </source>
</evidence>
<dbReference type="EMBL" id="LCED01000015">
    <property type="protein sequence ID" value="KKS66417.1"/>
    <property type="molecule type" value="Genomic_DNA"/>
</dbReference>
<accession>A0A0G1AZD9</accession>
<comment type="caution">
    <text evidence="2">The sequence shown here is derived from an EMBL/GenBank/DDBJ whole genome shotgun (WGS) entry which is preliminary data.</text>
</comment>
<dbReference type="Gene3D" id="3.90.320.10">
    <property type="match status" value="1"/>
</dbReference>
<feature type="domain" description="PD-(D/E)XK endonuclease-like" evidence="1">
    <location>
        <begin position="20"/>
        <end position="242"/>
    </location>
</feature>
<gene>
    <name evidence="2" type="ORF">UV35_C0015G0003</name>
</gene>
<dbReference type="AlphaFoldDB" id="A0A0G1AZD9"/>
<organism evidence="2 3">
    <name type="scientific">candidate division WWE3 bacterium GW2011_GWB1_42_6</name>
    <dbReference type="NCBI Taxonomy" id="1619115"/>
    <lineage>
        <taxon>Bacteria</taxon>
        <taxon>Katanobacteria</taxon>
    </lineage>
</organism>
<sequence length="257" mass="29750">MYYRKTRNLFDPGSSDPIKLSRSKIELFTMCPRCFYMDVRLGISRPSTPPYTLNSAVDNLLKNEFDLLRKNGEAHELIKKYHIDALPLQHKDLPRWRGEVTAYEGAMAVDEKSNILVNGLVDDLWVNKKGELIIVDYKSTSTTKEISLEDEYKQSYKRQMEIYQWIFRKLGFSVSDTGYFIFANAMKNLPKFDGKLEFEMTVLSHKGDDSWVEKTLLDIRKTLVKNDIPSPDSSCEYCAYRKSSVEVVGKWKADHTG</sequence>
<proteinExistence type="predicted"/>
<dbReference type="Proteomes" id="UP000033848">
    <property type="component" value="Unassembled WGS sequence"/>
</dbReference>
<dbReference type="InterPro" id="IPR011604">
    <property type="entry name" value="PDDEXK-like_dom_sf"/>
</dbReference>